<evidence type="ECO:0000259" key="1">
    <source>
        <dbReference type="Pfam" id="PF08448"/>
    </source>
</evidence>
<reference evidence="2 3" key="1">
    <citation type="journal article" date="2010" name="Stand. Genomic Sci.">
        <title>Complete genome sequence of Denitrovibrio acetiphilus type strain (N2460).</title>
        <authorList>
            <person name="Kiss H."/>
            <person name="Lang E."/>
            <person name="Lapidus A."/>
            <person name="Copeland A."/>
            <person name="Nolan M."/>
            <person name="Glavina Del Rio T."/>
            <person name="Chen F."/>
            <person name="Lucas S."/>
            <person name="Tice H."/>
            <person name="Cheng J.F."/>
            <person name="Han C."/>
            <person name="Goodwin L."/>
            <person name="Pitluck S."/>
            <person name="Liolios K."/>
            <person name="Pati A."/>
            <person name="Ivanova N."/>
            <person name="Mavromatis K."/>
            <person name="Chen A."/>
            <person name="Palaniappan K."/>
            <person name="Land M."/>
            <person name="Hauser L."/>
            <person name="Chang Y.J."/>
            <person name="Jeffries C.D."/>
            <person name="Detter J.C."/>
            <person name="Brettin T."/>
            <person name="Spring S."/>
            <person name="Rohde M."/>
            <person name="Goker M."/>
            <person name="Woyke T."/>
            <person name="Bristow J."/>
            <person name="Eisen J.A."/>
            <person name="Markowitz V."/>
            <person name="Hugenholtz P."/>
            <person name="Kyrpides N.C."/>
            <person name="Klenk H.P."/>
        </authorList>
    </citation>
    <scope>NUCLEOTIDE SEQUENCE [LARGE SCALE GENOMIC DNA]</scope>
    <source>
        <strain evidence="3">DSM 12809 / NBRC 114555 / N2460</strain>
    </source>
</reference>
<dbReference type="EMBL" id="CP001968">
    <property type="protein sequence ID" value="ADD69668.1"/>
    <property type="molecule type" value="Genomic_DNA"/>
</dbReference>
<dbReference type="InterPro" id="IPR035965">
    <property type="entry name" value="PAS-like_dom_sf"/>
</dbReference>
<sequence>MNMIEKIAPLFAECNFPVYVYLPDSGEFYQLLADRPESKPVPTNMQEHLLDDSVFYQSFRKGDTFMYFYFLRLEAYGSKFVIMLNTDKERRKLNTLAKSIDGRMRSFEKELQADLDEANESVQILRKSRQKMLKLIDGLVMPLFSISPYYEIINVNKELANLIGISDIPSILNKTCYEAIHGRTEPCEFCRMAEILSGEETGGQTIELDFNDEHLHFEHHMFPIYSHTGEMDEIGEFMIDVSENYKNLEHIEKYKEKVKHIQKAEVDKMNEIGELKRAYMDLSKNYDEVFSRNKKMSRALEKLISDNNVSELVRLRQDARDSKNKLIRSATALKNFQHALETQQEKYSELSKKTVYQLERLINTVNKKNVVNDNDLKIVLKTVTEEIKELRANLKISPPPEES</sequence>
<organism evidence="2 3">
    <name type="scientific">Denitrovibrio acetiphilus (strain DSM 12809 / NBRC 114555 / N2460)</name>
    <dbReference type="NCBI Taxonomy" id="522772"/>
    <lineage>
        <taxon>Bacteria</taxon>
        <taxon>Pseudomonadati</taxon>
        <taxon>Deferribacterota</taxon>
        <taxon>Deferribacteres</taxon>
        <taxon>Deferribacterales</taxon>
        <taxon>Geovibrionaceae</taxon>
        <taxon>Denitrovibrio</taxon>
    </lineage>
</organism>
<dbReference type="AlphaFoldDB" id="D4H6J4"/>
<dbReference type="Pfam" id="PF08448">
    <property type="entry name" value="PAS_4"/>
    <property type="match status" value="1"/>
</dbReference>
<dbReference type="InterPro" id="IPR013656">
    <property type="entry name" value="PAS_4"/>
</dbReference>
<name>D4H6J4_DENA2</name>
<keyword evidence="3" id="KW-1185">Reference proteome</keyword>
<dbReference type="eggNOG" id="COG1196">
    <property type="taxonomic scope" value="Bacteria"/>
</dbReference>
<dbReference type="STRING" id="522772.Dacet_2918"/>
<dbReference type="SUPFAM" id="SSF55785">
    <property type="entry name" value="PYP-like sensor domain (PAS domain)"/>
    <property type="match status" value="1"/>
</dbReference>
<dbReference type="OrthoDB" id="9798759at2"/>
<evidence type="ECO:0000313" key="2">
    <source>
        <dbReference type="EMBL" id="ADD69668.1"/>
    </source>
</evidence>
<dbReference type="KEGG" id="dap:Dacet_2918"/>
<feature type="domain" description="PAS fold-4" evidence="1">
    <location>
        <begin position="137"/>
        <end position="244"/>
    </location>
</feature>
<dbReference type="PaxDb" id="522772-Dacet_2918"/>
<accession>D4H6J4</accession>
<evidence type="ECO:0000313" key="3">
    <source>
        <dbReference type="Proteomes" id="UP000002012"/>
    </source>
</evidence>
<dbReference type="HOGENOM" id="CLU_613486_0_0_0"/>
<dbReference type="Gene3D" id="3.30.450.20">
    <property type="entry name" value="PAS domain"/>
    <property type="match status" value="1"/>
</dbReference>
<gene>
    <name evidence="2" type="ordered locus">Dacet_2918</name>
</gene>
<protein>
    <recommendedName>
        <fullName evidence="1">PAS fold-4 domain-containing protein</fullName>
    </recommendedName>
</protein>
<dbReference type="InParanoid" id="D4H6J4"/>
<proteinExistence type="predicted"/>
<dbReference type="Proteomes" id="UP000002012">
    <property type="component" value="Chromosome"/>
</dbReference>